<evidence type="ECO:0000256" key="2">
    <source>
        <dbReference type="ARBA" id="ARBA00010136"/>
    </source>
</evidence>
<dbReference type="InterPro" id="IPR042097">
    <property type="entry name" value="Aminopeptidase_N-like_N_sf"/>
</dbReference>
<dbReference type="Pfam" id="PF09127">
    <property type="entry name" value="Leuk-A4-hydro_C"/>
    <property type="match status" value="1"/>
</dbReference>
<evidence type="ECO:0000313" key="9">
    <source>
        <dbReference type="EMBL" id="KAJ0408133.1"/>
    </source>
</evidence>
<dbReference type="InterPro" id="IPR038502">
    <property type="entry name" value="M1_LTA-4_hydro/amino_C_sf"/>
</dbReference>
<proteinExistence type="inferred from homology"/>
<dbReference type="EMBL" id="JAKCXM010000014">
    <property type="protein sequence ID" value="KAJ0408133.1"/>
    <property type="molecule type" value="Genomic_DNA"/>
</dbReference>
<reference evidence="9" key="1">
    <citation type="submission" date="2021-12" db="EMBL/GenBank/DDBJ databases">
        <title>Prjna785345.</title>
        <authorList>
            <person name="Rujirawat T."/>
            <person name="Krajaejun T."/>
        </authorList>
    </citation>
    <scope>NUCLEOTIDE SEQUENCE</scope>
    <source>
        <strain evidence="9">Pi057C3</strain>
    </source>
</reference>
<evidence type="ECO:0000256" key="7">
    <source>
        <dbReference type="ARBA" id="ARBA00023049"/>
    </source>
</evidence>
<dbReference type="PANTHER" id="PTHR45726">
    <property type="entry name" value="LEUKOTRIENE A-4 HYDROLASE"/>
    <property type="match status" value="1"/>
</dbReference>
<comment type="cofactor">
    <cofactor evidence="1">
        <name>Zn(2+)</name>
        <dbReference type="ChEBI" id="CHEBI:29105"/>
    </cofactor>
</comment>
<keyword evidence="10" id="KW-1185">Reference proteome</keyword>
<comment type="caution">
    <text evidence="9">The sequence shown here is derived from an EMBL/GenBank/DDBJ whole genome shotgun (WGS) entry which is preliminary data.</text>
</comment>
<dbReference type="PANTHER" id="PTHR45726:SF3">
    <property type="entry name" value="LEUKOTRIENE A-4 HYDROLASE"/>
    <property type="match status" value="1"/>
</dbReference>
<feature type="domain" description="Peptidase M1 leukotriene A4 hydrolase/aminopeptidase C-terminal" evidence="8">
    <location>
        <begin position="132"/>
        <end position="273"/>
    </location>
</feature>
<gene>
    <name evidence="9" type="ORF">P43SY_002103</name>
</gene>
<dbReference type="InterPro" id="IPR016024">
    <property type="entry name" value="ARM-type_fold"/>
</dbReference>
<organism evidence="9 10">
    <name type="scientific">Pythium insidiosum</name>
    <name type="common">Pythiosis disease agent</name>
    <dbReference type="NCBI Taxonomy" id="114742"/>
    <lineage>
        <taxon>Eukaryota</taxon>
        <taxon>Sar</taxon>
        <taxon>Stramenopiles</taxon>
        <taxon>Oomycota</taxon>
        <taxon>Peronosporomycetes</taxon>
        <taxon>Pythiales</taxon>
        <taxon>Pythiaceae</taxon>
        <taxon>Pythium</taxon>
    </lineage>
</organism>
<dbReference type="Proteomes" id="UP001209570">
    <property type="component" value="Unassembled WGS sequence"/>
</dbReference>
<evidence type="ECO:0000256" key="5">
    <source>
        <dbReference type="ARBA" id="ARBA00022801"/>
    </source>
</evidence>
<accession>A0AAD5LPE5</accession>
<dbReference type="GO" id="GO:0070006">
    <property type="term" value="F:metalloaminopeptidase activity"/>
    <property type="evidence" value="ECO:0007669"/>
    <property type="project" value="TreeGrafter"/>
</dbReference>
<dbReference type="Pfam" id="PF17900">
    <property type="entry name" value="Peptidase_M1_N"/>
    <property type="match status" value="1"/>
</dbReference>
<evidence type="ECO:0000256" key="3">
    <source>
        <dbReference type="ARBA" id="ARBA00022670"/>
    </source>
</evidence>
<keyword evidence="6" id="KW-0862">Zinc</keyword>
<sequence length="279" mass="31060">MTTPASLEDPATCSALNEARLVHVALGMEVDMARRVITSVATLRMQRSVSCVELTTIQLDVLHLRIQGVQARAIEAAGTQVAASDDGTRVPLQWVIKPFTSFGEILSIQVPESLKTAEMLEIVVEYETSPSSPAVCWLDKEQTAGKTHPFVYTQGQEVLNRSFFPCQDSPSTGIDPGDCYNQCAYEKGYDFVCYLRSLVDSDEVLIKNHVESKLPYVQRFLTMQGKQKFQIPIYRLMVATEAGAVIHQFARDIYDLTRAALHVMVRDRIEALLATIADQ</sequence>
<dbReference type="SUPFAM" id="SSF48371">
    <property type="entry name" value="ARM repeat"/>
    <property type="match status" value="1"/>
</dbReference>
<keyword evidence="5" id="KW-0378">Hydrolase</keyword>
<dbReference type="Gene3D" id="2.60.40.1730">
    <property type="entry name" value="tricorn interacting facor f3 domain"/>
    <property type="match status" value="1"/>
</dbReference>
<keyword evidence="4" id="KW-0479">Metal-binding</keyword>
<comment type="similarity">
    <text evidence="2">Belongs to the peptidase M1 family.</text>
</comment>
<name>A0AAD5LPE5_PYTIN</name>
<dbReference type="AlphaFoldDB" id="A0AAD5LPE5"/>
<protein>
    <recommendedName>
        <fullName evidence="8">Peptidase M1 leukotriene A4 hydrolase/aminopeptidase C-terminal domain-containing protein</fullName>
    </recommendedName>
</protein>
<dbReference type="InterPro" id="IPR015211">
    <property type="entry name" value="Peptidase_M1_C"/>
</dbReference>
<keyword evidence="3" id="KW-0645">Protease</keyword>
<dbReference type="SUPFAM" id="SSF63737">
    <property type="entry name" value="Leukotriene A4 hydrolase N-terminal domain"/>
    <property type="match status" value="1"/>
</dbReference>
<dbReference type="GO" id="GO:0006508">
    <property type="term" value="P:proteolysis"/>
    <property type="evidence" value="ECO:0007669"/>
    <property type="project" value="UniProtKB-KW"/>
</dbReference>
<keyword evidence="7" id="KW-0482">Metalloprotease</keyword>
<dbReference type="InterPro" id="IPR045357">
    <property type="entry name" value="Aminopeptidase_N-like_N"/>
</dbReference>
<dbReference type="InterPro" id="IPR034015">
    <property type="entry name" value="M1_LTA4H"/>
</dbReference>
<evidence type="ECO:0000256" key="6">
    <source>
        <dbReference type="ARBA" id="ARBA00022833"/>
    </source>
</evidence>
<evidence type="ECO:0000259" key="8">
    <source>
        <dbReference type="SMART" id="SM01263"/>
    </source>
</evidence>
<evidence type="ECO:0000313" key="10">
    <source>
        <dbReference type="Proteomes" id="UP001209570"/>
    </source>
</evidence>
<dbReference type="GO" id="GO:0008270">
    <property type="term" value="F:zinc ion binding"/>
    <property type="evidence" value="ECO:0007669"/>
    <property type="project" value="InterPro"/>
</dbReference>
<dbReference type="SMART" id="SM01263">
    <property type="entry name" value="Leuk-A4-hydro_C"/>
    <property type="match status" value="1"/>
</dbReference>
<dbReference type="Gene3D" id="1.25.40.320">
    <property type="entry name" value="Peptidase M1, leukotriene A4 hydrolase/aminopeptidase C-terminal domain"/>
    <property type="match status" value="1"/>
</dbReference>
<evidence type="ECO:0000256" key="4">
    <source>
        <dbReference type="ARBA" id="ARBA00022723"/>
    </source>
</evidence>
<evidence type="ECO:0000256" key="1">
    <source>
        <dbReference type="ARBA" id="ARBA00001947"/>
    </source>
</evidence>